<dbReference type="Proteomes" id="UP000001449">
    <property type="component" value="Chromosome 3"/>
</dbReference>
<gene>
    <name evidence="4" type="ORF">THAPSDRAFT_3163</name>
</gene>
<feature type="compositionally biased region" description="Polar residues" evidence="1">
    <location>
        <begin position="31"/>
        <end position="40"/>
    </location>
</feature>
<feature type="transmembrane region" description="Helical" evidence="2">
    <location>
        <begin position="48"/>
        <end position="68"/>
    </location>
</feature>
<evidence type="ECO:0000313" key="5">
    <source>
        <dbReference type="Proteomes" id="UP000001449"/>
    </source>
</evidence>
<dbReference type="SUPFAM" id="SSF82199">
    <property type="entry name" value="SET domain"/>
    <property type="match status" value="2"/>
</dbReference>
<reference evidence="4 5" key="1">
    <citation type="journal article" date="2004" name="Science">
        <title>The genome of the diatom Thalassiosira pseudonana: ecology, evolution, and metabolism.</title>
        <authorList>
            <person name="Armbrust E.V."/>
            <person name="Berges J.A."/>
            <person name="Bowler C."/>
            <person name="Green B.R."/>
            <person name="Martinez D."/>
            <person name="Putnam N.H."/>
            <person name="Zhou S."/>
            <person name="Allen A.E."/>
            <person name="Apt K.E."/>
            <person name="Bechner M."/>
            <person name="Brzezinski M.A."/>
            <person name="Chaal B.K."/>
            <person name="Chiovitti A."/>
            <person name="Davis A.K."/>
            <person name="Demarest M.S."/>
            <person name="Detter J.C."/>
            <person name="Glavina T."/>
            <person name="Goodstein D."/>
            <person name="Hadi M.Z."/>
            <person name="Hellsten U."/>
            <person name="Hildebrand M."/>
            <person name="Jenkins B.D."/>
            <person name="Jurka J."/>
            <person name="Kapitonov V.V."/>
            <person name="Kroger N."/>
            <person name="Lau W.W."/>
            <person name="Lane T.W."/>
            <person name="Larimer F.W."/>
            <person name="Lippmeier J.C."/>
            <person name="Lucas S."/>
            <person name="Medina M."/>
            <person name="Montsant A."/>
            <person name="Obornik M."/>
            <person name="Parker M.S."/>
            <person name="Palenik B."/>
            <person name="Pazour G.J."/>
            <person name="Richardson P.M."/>
            <person name="Rynearson T.A."/>
            <person name="Saito M.A."/>
            <person name="Schwartz D.C."/>
            <person name="Thamatrakoln K."/>
            <person name="Valentin K."/>
            <person name="Vardi A."/>
            <person name="Wilkerson F.P."/>
            <person name="Rokhsar D.S."/>
        </authorList>
    </citation>
    <scope>NUCLEOTIDE SEQUENCE [LARGE SCALE GENOMIC DNA]</scope>
    <source>
        <strain evidence="4 5">CCMP1335</strain>
    </source>
</reference>
<feature type="region of interest" description="Disordered" evidence="1">
    <location>
        <begin position="1"/>
        <end position="40"/>
    </location>
</feature>
<dbReference type="eggNOG" id="ENOG502SMI3">
    <property type="taxonomic scope" value="Eukaryota"/>
</dbReference>
<keyword evidence="2" id="KW-0812">Transmembrane</keyword>
<dbReference type="HOGENOM" id="CLU_030622_0_0_1"/>
<dbReference type="PROSITE" id="PS50280">
    <property type="entry name" value="SET"/>
    <property type="match status" value="2"/>
</dbReference>
<evidence type="ECO:0000256" key="2">
    <source>
        <dbReference type="SAM" id="Phobius"/>
    </source>
</evidence>
<dbReference type="InterPro" id="IPR001214">
    <property type="entry name" value="SET_dom"/>
</dbReference>
<evidence type="ECO:0000256" key="1">
    <source>
        <dbReference type="SAM" id="MobiDB-lite"/>
    </source>
</evidence>
<organism evidence="4 5">
    <name type="scientific">Thalassiosira pseudonana</name>
    <name type="common">Marine diatom</name>
    <name type="synonym">Cyclotella nana</name>
    <dbReference type="NCBI Taxonomy" id="35128"/>
    <lineage>
        <taxon>Eukaryota</taxon>
        <taxon>Sar</taxon>
        <taxon>Stramenopiles</taxon>
        <taxon>Ochrophyta</taxon>
        <taxon>Bacillariophyta</taxon>
        <taxon>Coscinodiscophyceae</taxon>
        <taxon>Thalassiosirophycidae</taxon>
        <taxon>Thalassiosirales</taxon>
        <taxon>Thalassiosiraceae</taxon>
        <taxon>Thalassiosira</taxon>
    </lineage>
</organism>
<keyword evidence="2" id="KW-0472">Membrane</keyword>
<feature type="domain" description="SET" evidence="3">
    <location>
        <begin position="108"/>
        <end position="248"/>
    </location>
</feature>
<evidence type="ECO:0000259" key="3">
    <source>
        <dbReference type="PROSITE" id="PS50280"/>
    </source>
</evidence>
<dbReference type="KEGG" id="tps:THAPSDRAFT_3163"/>
<keyword evidence="2" id="KW-1133">Transmembrane helix</keyword>
<dbReference type="Gene3D" id="2.170.270.10">
    <property type="entry name" value="SET domain"/>
    <property type="match status" value="2"/>
</dbReference>
<feature type="domain" description="SET" evidence="3">
    <location>
        <begin position="279"/>
        <end position="419"/>
    </location>
</feature>
<dbReference type="GO" id="GO:0016279">
    <property type="term" value="F:protein-lysine N-methyltransferase activity"/>
    <property type="evidence" value="ECO:0000318"/>
    <property type="project" value="GO_Central"/>
</dbReference>
<dbReference type="GO" id="GO:0005634">
    <property type="term" value="C:nucleus"/>
    <property type="evidence" value="ECO:0000318"/>
    <property type="project" value="GO_Central"/>
</dbReference>
<dbReference type="EMBL" id="CM000640">
    <property type="protein sequence ID" value="EED93623.1"/>
    <property type="molecule type" value="Genomic_DNA"/>
</dbReference>
<dbReference type="RefSeq" id="XP_002288187.1">
    <property type="nucleotide sequence ID" value="XM_002288151.1"/>
</dbReference>
<sequence length="601" mass="67096">MAKPKKNKALSAYLQRPTSRDHLKKGGVVPTPSSDGSFDNGDGTSTNVIMTVSFALIAVLVIGLFQSLDWGISDTNVCKISASSDDGVCVSDTGPNEMDIDQHAINTCSLVMAPSGIPNGGWGVFTMKDRKRGERVSEQGDVIIHLPDPNPHTSLAMRRLIWDYLWDGQLTYGHYEGLRVVSVAPGMGMLVNGVNKNPNLIPNQPTVDNGGLKRGLEPGAGAITHHYNYTWNVDRDLNAGDELFVEYGQGWFKERGFETQVVPTKWNVSHLSNVGHCLDNIVPGKSLVKGAGRGAFASRDLKEGTVVAPAPLIALSSTSLEMAKERQDGSIITSTQLLKNYCFGHPDSSLLLYPYSHGVNLINHNSKSPNVKLRWWSESISYFNTPILELQQFSTAQLMMEIVATRPIQKGEELYLDYGAEWTTAWKNHVESWSPSEEDITHVSSDVMNGDAKYDVLWTEKEQQSTPYPTDVFTSCYYEYSNYRHPNKEHSETKSFAEWKPHKGVMSARNLRPCLIVHRELEDFSTSRHLYTVRVMNRPGLGEAERIPKGHFHIVAKVPREAIIFSDKTYTSDQHLLAAFRKEIGLGELFPEQWKDLLERG</sequence>
<keyword evidence="5" id="KW-1185">Reference proteome</keyword>
<name>B8BX00_THAPS</name>
<dbReference type="PaxDb" id="35128-Thaps3163"/>
<dbReference type="OMA" id="WWSESIS"/>
<accession>B8BX00</accession>
<reference evidence="4 5" key="2">
    <citation type="journal article" date="2008" name="Nature">
        <title>The Phaeodactylum genome reveals the evolutionary history of diatom genomes.</title>
        <authorList>
            <person name="Bowler C."/>
            <person name="Allen A.E."/>
            <person name="Badger J.H."/>
            <person name="Grimwood J."/>
            <person name="Jabbari K."/>
            <person name="Kuo A."/>
            <person name="Maheswari U."/>
            <person name="Martens C."/>
            <person name="Maumus F."/>
            <person name="Otillar R.P."/>
            <person name="Rayko E."/>
            <person name="Salamov A."/>
            <person name="Vandepoele K."/>
            <person name="Beszteri B."/>
            <person name="Gruber A."/>
            <person name="Heijde M."/>
            <person name="Katinka M."/>
            <person name="Mock T."/>
            <person name="Valentin K."/>
            <person name="Verret F."/>
            <person name="Berges J.A."/>
            <person name="Brownlee C."/>
            <person name="Cadoret J.P."/>
            <person name="Chiovitti A."/>
            <person name="Choi C.J."/>
            <person name="Coesel S."/>
            <person name="De Martino A."/>
            <person name="Detter J.C."/>
            <person name="Durkin C."/>
            <person name="Falciatore A."/>
            <person name="Fournet J."/>
            <person name="Haruta M."/>
            <person name="Huysman M.J."/>
            <person name="Jenkins B.D."/>
            <person name="Jiroutova K."/>
            <person name="Jorgensen R.E."/>
            <person name="Joubert Y."/>
            <person name="Kaplan A."/>
            <person name="Kroger N."/>
            <person name="Kroth P.G."/>
            <person name="La Roche J."/>
            <person name="Lindquist E."/>
            <person name="Lommer M."/>
            <person name="Martin-Jezequel V."/>
            <person name="Lopez P.J."/>
            <person name="Lucas S."/>
            <person name="Mangogna M."/>
            <person name="McGinnis K."/>
            <person name="Medlin L.K."/>
            <person name="Montsant A."/>
            <person name="Oudot-Le Secq M.P."/>
            <person name="Napoli C."/>
            <person name="Obornik M."/>
            <person name="Parker M.S."/>
            <person name="Petit J.L."/>
            <person name="Porcel B.M."/>
            <person name="Poulsen N."/>
            <person name="Robison M."/>
            <person name="Rychlewski L."/>
            <person name="Rynearson T.A."/>
            <person name="Schmutz J."/>
            <person name="Shapiro H."/>
            <person name="Siaut M."/>
            <person name="Stanley M."/>
            <person name="Sussman M.R."/>
            <person name="Taylor A.R."/>
            <person name="Vardi A."/>
            <person name="von Dassow P."/>
            <person name="Vyverman W."/>
            <person name="Willis A."/>
            <person name="Wyrwicz L.S."/>
            <person name="Rokhsar D.S."/>
            <person name="Weissenbach J."/>
            <person name="Armbrust E.V."/>
            <person name="Green B.R."/>
            <person name="Van de Peer Y."/>
            <person name="Grigoriev I.V."/>
        </authorList>
    </citation>
    <scope>NUCLEOTIDE SEQUENCE [LARGE SCALE GENOMIC DNA]</scope>
    <source>
        <strain evidence="4 5">CCMP1335</strain>
    </source>
</reference>
<dbReference type="InterPro" id="IPR046341">
    <property type="entry name" value="SET_dom_sf"/>
</dbReference>
<evidence type="ECO:0000313" key="4">
    <source>
        <dbReference type="EMBL" id="EED93623.1"/>
    </source>
</evidence>
<protein>
    <recommendedName>
        <fullName evidence="3">SET domain-containing protein</fullName>
    </recommendedName>
</protein>
<dbReference type="GeneID" id="7441733"/>
<proteinExistence type="predicted"/>
<dbReference type="Pfam" id="PF00856">
    <property type="entry name" value="SET"/>
    <property type="match status" value="1"/>
</dbReference>
<dbReference type="AlphaFoldDB" id="B8BX00"/>
<dbReference type="InParanoid" id="B8BX00"/>